<dbReference type="SUPFAM" id="SSF53335">
    <property type="entry name" value="S-adenosyl-L-methionine-dependent methyltransferases"/>
    <property type="match status" value="1"/>
</dbReference>
<organism evidence="4 5">
    <name type="scientific">Hymenobacter fastidiosus</name>
    <dbReference type="NCBI Taxonomy" id="486264"/>
    <lineage>
        <taxon>Bacteria</taxon>
        <taxon>Pseudomonadati</taxon>
        <taxon>Bacteroidota</taxon>
        <taxon>Cytophagia</taxon>
        <taxon>Cytophagales</taxon>
        <taxon>Hymenobacteraceae</taxon>
        <taxon>Hymenobacter</taxon>
    </lineage>
</organism>
<evidence type="ECO:0000256" key="2">
    <source>
        <dbReference type="ARBA" id="ARBA00022679"/>
    </source>
</evidence>
<dbReference type="RefSeq" id="WP_345074876.1">
    <property type="nucleotide sequence ID" value="NZ_BAABDJ010000039.1"/>
</dbReference>
<keyword evidence="1" id="KW-0489">Methyltransferase</keyword>
<dbReference type="PANTHER" id="PTHR43861">
    <property type="entry name" value="TRANS-ACONITATE 2-METHYLTRANSFERASE-RELATED"/>
    <property type="match status" value="1"/>
</dbReference>
<sequence length="209" mass="23693">MNIQQAYNAWAASYDTVINKTRDLEARAIRDVVPAGAFPTVIELGCGTGKNTTWLAEKAGHLTAVDFSAEMLHQAQQKRLPPHVHFRQADITQPWTFADRPADLITCSLILEHISDLDFVFSQARQALQVGGRFYLGELHPFRQYQGSKARFVTPEGVFELPCYVHHLSDYLESARQQGLHCVSLREWFDEDDRTALPHIMSLLLERSA</sequence>
<dbReference type="InterPro" id="IPR041698">
    <property type="entry name" value="Methyltransf_25"/>
</dbReference>
<name>A0ABP7SZC3_9BACT</name>
<evidence type="ECO:0000259" key="3">
    <source>
        <dbReference type="Pfam" id="PF13649"/>
    </source>
</evidence>
<dbReference type="Proteomes" id="UP001500567">
    <property type="component" value="Unassembled WGS sequence"/>
</dbReference>
<gene>
    <name evidence="4" type="ORF">GCM10022408_35510</name>
</gene>
<comment type="caution">
    <text evidence="4">The sequence shown here is derived from an EMBL/GenBank/DDBJ whole genome shotgun (WGS) entry which is preliminary data.</text>
</comment>
<evidence type="ECO:0000313" key="5">
    <source>
        <dbReference type="Proteomes" id="UP001500567"/>
    </source>
</evidence>
<keyword evidence="2" id="KW-0808">Transferase</keyword>
<dbReference type="EMBL" id="BAABDJ010000039">
    <property type="protein sequence ID" value="GAA4018604.1"/>
    <property type="molecule type" value="Genomic_DNA"/>
</dbReference>
<dbReference type="InterPro" id="IPR029063">
    <property type="entry name" value="SAM-dependent_MTases_sf"/>
</dbReference>
<dbReference type="CDD" id="cd02440">
    <property type="entry name" value="AdoMet_MTases"/>
    <property type="match status" value="1"/>
</dbReference>
<reference evidence="5" key="1">
    <citation type="journal article" date="2019" name="Int. J. Syst. Evol. Microbiol.">
        <title>The Global Catalogue of Microorganisms (GCM) 10K type strain sequencing project: providing services to taxonomists for standard genome sequencing and annotation.</title>
        <authorList>
            <consortium name="The Broad Institute Genomics Platform"/>
            <consortium name="The Broad Institute Genome Sequencing Center for Infectious Disease"/>
            <person name="Wu L."/>
            <person name="Ma J."/>
        </authorList>
    </citation>
    <scope>NUCLEOTIDE SEQUENCE [LARGE SCALE GENOMIC DNA]</scope>
    <source>
        <strain evidence="5">JCM 17224</strain>
    </source>
</reference>
<proteinExistence type="predicted"/>
<feature type="domain" description="Methyltransferase" evidence="3">
    <location>
        <begin position="41"/>
        <end position="132"/>
    </location>
</feature>
<dbReference type="Pfam" id="PF13649">
    <property type="entry name" value="Methyltransf_25"/>
    <property type="match status" value="1"/>
</dbReference>
<dbReference type="Gene3D" id="3.40.50.150">
    <property type="entry name" value="Vaccinia Virus protein VP39"/>
    <property type="match status" value="1"/>
</dbReference>
<keyword evidence="5" id="KW-1185">Reference proteome</keyword>
<evidence type="ECO:0000256" key="1">
    <source>
        <dbReference type="ARBA" id="ARBA00022603"/>
    </source>
</evidence>
<dbReference type="PANTHER" id="PTHR43861:SF1">
    <property type="entry name" value="TRANS-ACONITATE 2-METHYLTRANSFERASE"/>
    <property type="match status" value="1"/>
</dbReference>
<accession>A0ABP7SZC3</accession>
<evidence type="ECO:0000313" key="4">
    <source>
        <dbReference type="EMBL" id="GAA4018604.1"/>
    </source>
</evidence>
<protein>
    <recommendedName>
        <fullName evidence="3">Methyltransferase domain-containing protein</fullName>
    </recommendedName>
</protein>